<evidence type="ECO:0000256" key="2">
    <source>
        <dbReference type="ARBA" id="ARBA00022679"/>
    </source>
</evidence>
<evidence type="ECO:0000313" key="5">
    <source>
        <dbReference type="EMBL" id="QAT88030.1"/>
    </source>
</evidence>
<dbReference type="GO" id="GO:0032259">
    <property type="term" value="P:methylation"/>
    <property type="evidence" value="ECO:0007669"/>
    <property type="project" value="UniProtKB-KW"/>
</dbReference>
<organism evidence="5 6">
    <name type="scientific">Corallococcus coralloides</name>
    <name type="common">Myxococcus coralloides</name>
    <dbReference type="NCBI Taxonomy" id="184914"/>
    <lineage>
        <taxon>Bacteria</taxon>
        <taxon>Pseudomonadati</taxon>
        <taxon>Myxococcota</taxon>
        <taxon>Myxococcia</taxon>
        <taxon>Myxococcales</taxon>
        <taxon>Cystobacterineae</taxon>
        <taxon>Myxococcaceae</taxon>
        <taxon>Corallococcus</taxon>
    </lineage>
</organism>
<keyword evidence="1 5" id="KW-0489">Methyltransferase</keyword>
<dbReference type="InterPro" id="IPR029063">
    <property type="entry name" value="SAM-dependent_MTases_sf"/>
</dbReference>
<dbReference type="RefSeq" id="WP_128799275.1">
    <property type="nucleotide sequence ID" value="NZ_CP034669.1"/>
</dbReference>
<dbReference type="PANTHER" id="PTHR43464:SF19">
    <property type="entry name" value="UBIQUINONE BIOSYNTHESIS O-METHYLTRANSFERASE, MITOCHONDRIAL"/>
    <property type="match status" value="1"/>
</dbReference>
<keyword evidence="2 5" id="KW-0808">Transferase</keyword>
<dbReference type="Pfam" id="PF13649">
    <property type="entry name" value="Methyltransf_25"/>
    <property type="match status" value="1"/>
</dbReference>
<feature type="domain" description="Methyltransferase" evidence="4">
    <location>
        <begin position="53"/>
        <end position="146"/>
    </location>
</feature>
<keyword evidence="3" id="KW-0949">S-adenosyl-L-methionine</keyword>
<dbReference type="InterPro" id="IPR041698">
    <property type="entry name" value="Methyltransf_25"/>
</dbReference>
<evidence type="ECO:0000313" key="6">
    <source>
        <dbReference type="Proteomes" id="UP000288758"/>
    </source>
</evidence>
<evidence type="ECO:0000256" key="3">
    <source>
        <dbReference type="ARBA" id="ARBA00022691"/>
    </source>
</evidence>
<dbReference type="AlphaFoldDB" id="A0A410S1K7"/>
<dbReference type="Proteomes" id="UP000288758">
    <property type="component" value="Chromosome"/>
</dbReference>
<sequence length="290" mass="31616">MDDTRQPEDEQSKLWNGTAGHAWAQNQQVLDAMFKPLEDLLVEAVVAGSASQVLDIGCGTGSTTLAVARRLGAKGRCTGIDISEPMLAAARARADQEGTPARFIRANAQTYAFEPASFDRVISRFGVMFFEDPIQAFANLRRAAKNDAELLAIAWRSPSENPFMTTAERAAAPLLSNLPARRPDAPGQFAFADSNRVHRILEESGWAGIDIQPIDVTCTLPEKELVNYLTRFGLLGRVLQEVDERTRSQVIETVRAAFEPFVHGAEVRYTAACWKVGARASAAPEDAVSP</sequence>
<dbReference type="PANTHER" id="PTHR43464">
    <property type="entry name" value="METHYLTRANSFERASE"/>
    <property type="match status" value="1"/>
</dbReference>
<dbReference type="Gene3D" id="3.40.50.150">
    <property type="entry name" value="Vaccinia Virus protein VP39"/>
    <property type="match status" value="1"/>
</dbReference>
<gene>
    <name evidence="5" type="primary">ubiE3</name>
    <name evidence="5" type="ORF">EJ065_6501</name>
</gene>
<evidence type="ECO:0000259" key="4">
    <source>
        <dbReference type="Pfam" id="PF13649"/>
    </source>
</evidence>
<dbReference type="GO" id="GO:0008168">
    <property type="term" value="F:methyltransferase activity"/>
    <property type="evidence" value="ECO:0007669"/>
    <property type="project" value="UniProtKB-KW"/>
</dbReference>
<protein>
    <submittedName>
        <fullName evidence="5">Methyltransferase</fullName>
    </submittedName>
</protein>
<accession>A0A410S1K7</accession>
<dbReference type="CDD" id="cd02440">
    <property type="entry name" value="AdoMet_MTases"/>
    <property type="match status" value="1"/>
</dbReference>
<dbReference type="EMBL" id="CP034669">
    <property type="protein sequence ID" value="QAT88030.1"/>
    <property type="molecule type" value="Genomic_DNA"/>
</dbReference>
<name>A0A410S1K7_CORCK</name>
<proteinExistence type="predicted"/>
<reference evidence="5 6" key="1">
    <citation type="submission" date="2018-12" db="EMBL/GenBank/DDBJ databases">
        <title>Complete Genome Sequence of the Corallopyronin A producing Myxobacterium Corallococcus coralloides B035.</title>
        <authorList>
            <person name="Bouhired S.M."/>
            <person name="Rupp O."/>
            <person name="Blom J."/>
            <person name="Schaeberle T.F."/>
            <person name="Kehraus S."/>
            <person name="Schiefer A."/>
            <person name="Pfarr K."/>
            <person name="Goesmann A."/>
            <person name="Hoerauf A."/>
            <person name="Koenig G.M."/>
        </authorList>
    </citation>
    <scope>NUCLEOTIDE SEQUENCE [LARGE SCALE GENOMIC DNA]</scope>
    <source>
        <strain evidence="5 6">B035</strain>
    </source>
</reference>
<dbReference type="SUPFAM" id="SSF53335">
    <property type="entry name" value="S-adenosyl-L-methionine-dependent methyltransferases"/>
    <property type="match status" value="1"/>
</dbReference>
<evidence type="ECO:0000256" key="1">
    <source>
        <dbReference type="ARBA" id="ARBA00022603"/>
    </source>
</evidence>